<gene>
    <name evidence="1" type="ORF">ECE50_001250</name>
</gene>
<dbReference type="OrthoDB" id="3896938at2"/>
<dbReference type="Pfam" id="PF08241">
    <property type="entry name" value="Methyltransf_11"/>
    <property type="match status" value="1"/>
</dbReference>
<organism evidence="1 2">
    <name type="scientific">Chitinophaga solisilvae</name>
    <dbReference type="NCBI Taxonomy" id="1233460"/>
    <lineage>
        <taxon>Bacteria</taxon>
        <taxon>Pseudomonadati</taxon>
        <taxon>Bacteroidota</taxon>
        <taxon>Chitinophagia</taxon>
        <taxon>Chitinophagales</taxon>
        <taxon>Chitinophagaceae</taxon>
        <taxon>Chitinophaga</taxon>
    </lineage>
</organism>
<dbReference type="Gene3D" id="3.40.50.150">
    <property type="entry name" value="Vaccinia Virus protein VP39"/>
    <property type="match status" value="1"/>
</dbReference>
<name>A0A433WIN3_9BACT</name>
<protein>
    <submittedName>
        <fullName evidence="1">Class I SAM-dependent methyltransferase</fullName>
    </submittedName>
</protein>
<dbReference type="InterPro" id="IPR013216">
    <property type="entry name" value="Methyltransf_11"/>
</dbReference>
<dbReference type="AlphaFoldDB" id="A0A433WIN3"/>
<comment type="caution">
    <text evidence="1">The sequence shown here is derived from an EMBL/GenBank/DDBJ whole genome shotgun (WGS) entry which is preliminary data.</text>
</comment>
<dbReference type="InterPro" id="IPR029063">
    <property type="entry name" value="SAM-dependent_MTases_sf"/>
</dbReference>
<dbReference type="GO" id="GO:0032259">
    <property type="term" value="P:methylation"/>
    <property type="evidence" value="ECO:0007669"/>
    <property type="project" value="UniProtKB-KW"/>
</dbReference>
<keyword evidence="1" id="KW-0489">Methyltransferase</keyword>
<proteinExistence type="predicted"/>
<dbReference type="PANTHER" id="PTHR42912">
    <property type="entry name" value="METHYLTRANSFERASE"/>
    <property type="match status" value="1"/>
</dbReference>
<dbReference type="Proteomes" id="UP000281028">
    <property type="component" value="Unassembled WGS sequence"/>
</dbReference>
<keyword evidence="2" id="KW-1185">Reference proteome</keyword>
<dbReference type="GO" id="GO:0008757">
    <property type="term" value="F:S-adenosylmethionine-dependent methyltransferase activity"/>
    <property type="evidence" value="ECO:0007669"/>
    <property type="project" value="InterPro"/>
</dbReference>
<evidence type="ECO:0000313" key="1">
    <source>
        <dbReference type="EMBL" id="NSL85437.1"/>
    </source>
</evidence>
<dbReference type="CDD" id="cd02440">
    <property type="entry name" value="AdoMet_MTases"/>
    <property type="match status" value="1"/>
</dbReference>
<keyword evidence="1" id="KW-0808">Transferase</keyword>
<reference evidence="1" key="1">
    <citation type="submission" date="2020-05" db="EMBL/GenBank/DDBJ databases">
        <title>Chitinophaga laudate sp. nov., isolated from a tropical peat swamp.</title>
        <authorList>
            <person name="Goh C.B.S."/>
            <person name="Lee M.S."/>
            <person name="Parimannan S."/>
            <person name="Pasbakhsh P."/>
            <person name="Yule C.M."/>
            <person name="Rajandas H."/>
            <person name="Loke S."/>
            <person name="Croft L."/>
            <person name="Tan J.B.L."/>
        </authorList>
    </citation>
    <scope>NUCLEOTIDE SEQUENCE</scope>
    <source>
        <strain evidence="1">Mgbs1</strain>
    </source>
</reference>
<dbReference type="PANTHER" id="PTHR42912:SF93">
    <property type="entry name" value="N6-ADENOSINE-METHYLTRANSFERASE TMT1A"/>
    <property type="match status" value="1"/>
</dbReference>
<dbReference type="InterPro" id="IPR050508">
    <property type="entry name" value="Methyltransf_Superfamily"/>
</dbReference>
<sequence>MIALLKTAERTSHTSFINNYVFQRHVFAYKAIPLEHVAGRHVLELGSGEGYGIQLLSRYSASYLALDKHKPFAEFLPVNASFEQCDLPDLSRIPDNTFDTIVCFQVIEHIKDDHTLLREARRVLKPGGTMFLTTPNRLTSLTRNPFHVREYLPAEMKALIRTHFAISEVQGIYGNDRVMSYYQENKKSVEAITRFDILNLQYRLPAVLLRGPYTLMNNINRWLLVKKMADVTVNIEHKDFFRQDLQDDCLDYFVTAVKEQ</sequence>
<dbReference type="SUPFAM" id="SSF53335">
    <property type="entry name" value="S-adenosyl-L-methionine-dependent methyltransferases"/>
    <property type="match status" value="1"/>
</dbReference>
<dbReference type="EMBL" id="RIAR02000001">
    <property type="protein sequence ID" value="NSL85437.1"/>
    <property type="molecule type" value="Genomic_DNA"/>
</dbReference>
<evidence type="ECO:0000313" key="2">
    <source>
        <dbReference type="Proteomes" id="UP000281028"/>
    </source>
</evidence>
<accession>A0A433WIN3</accession>